<name>A0A4S3JKU7_9EURO</name>
<dbReference type="EMBL" id="SOSA01000235">
    <property type="protein sequence ID" value="THC93931.1"/>
    <property type="molecule type" value="Genomic_DNA"/>
</dbReference>
<dbReference type="VEuPathDB" id="FungiDB:EYZ11_006578"/>
<gene>
    <name evidence="1" type="ORF">EYZ11_006578</name>
</gene>
<accession>A0A4S3JKU7</accession>
<sequence>MFKSGEFTKANYSDMQHQQLRRTNIIGCHTDVQYNWMQPATERL</sequence>
<keyword evidence="2" id="KW-1185">Reference proteome</keyword>
<dbReference type="Proteomes" id="UP000308092">
    <property type="component" value="Unassembled WGS sequence"/>
</dbReference>
<dbReference type="AlphaFoldDB" id="A0A4S3JKU7"/>
<proteinExistence type="predicted"/>
<reference evidence="1 2" key="1">
    <citation type="submission" date="2019-03" db="EMBL/GenBank/DDBJ databases">
        <title>The genome sequence of a newly discovered highly antifungal drug resistant Aspergillus species, Aspergillus tanneri NIH 1004.</title>
        <authorList>
            <person name="Mounaud S."/>
            <person name="Singh I."/>
            <person name="Joardar V."/>
            <person name="Pakala S."/>
            <person name="Pakala S."/>
            <person name="Venepally P."/>
            <person name="Hoover J."/>
            <person name="Nierman W."/>
            <person name="Chung J."/>
            <person name="Losada L."/>
        </authorList>
    </citation>
    <scope>NUCLEOTIDE SEQUENCE [LARGE SCALE GENOMIC DNA]</scope>
    <source>
        <strain evidence="1 2">NIH1004</strain>
    </source>
</reference>
<comment type="caution">
    <text evidence="1">The sequence shown here is derived from an EMBL/GenBank/DDBJ whole genome shotgun (WGS) entry which is preliminary data.</text>
</comment>
<organism evidence="1 2">
    <name type="scientific">Aspergillus tanneri</name>
    <dbReference type="NCBI Taxonomy" id="1220188"/>
    <lineage>
        <taxon>Eukaryota</taxon>
        <taxon>Fungi</taxon>
        <taxon>Dikarya</taxon>
        <taxon>Ascomycota</taxon>
        <taxon>Pezizomycotina</taxon>
        <taxon>Eurotiomycetes</taxon>
        <taxon>Eurotiomycetidae</taxon>
        <taxon>Eurotiales</taxon>
        <taxon>Aspergillaceae</taxon>
        <taxon>Aspergillus</taxon>
        <taxon>Aspergillus subgen. Circumdati</taxon>
    </lineage>
</organism>
<evidence type="ECO:0000313" key="1">
    <source>
        <dbReference type="EMBL" id="THC93931.1"/>
    </source>
</evidence>
<evidence type="ECO:0000313" key="2">
    <source>
        <dbReference type="Proteomes" id="UP000308092"/>
    </source>
</evidence>
<protein>
    <submittedName>
        <fullName evidence="1">Uncharacterized protein</fullName>
    </submittedName>
</protein>